<feature type="region of interest" description="Disordered" evidence="1">
    <location>
        <begin position="445"/>
        <end position="495"/>
    </location>
</feature>
<keyword evidence="3" id="KW-1185">Reference proteome</keyword>
<evidence type="ECO:0000313" key="3">
    <source>
        <dbReference type="Proteomes" id="UP001221142"/>
    </source>
</evidence>
<protein>
    <submittedName>
        <fullName evidence="2">Uncharacterized protein</fullName>
    </submittedName>
</protein>
<feature type="region of interest" description="Disordered" evidence="1">
    <location>
        <begin position="512"/>
        <end position="538"/>
    </location>
</feature>
<comment type="caution">
    <text evidence="2">The sequence shown here is derived from an EMBL/GenBank/DDBJ whole genome shotgun (WGS) entry which is preliminary data.</text>
</comment>
<reference evidence="2" key="1">
    <citation type="submission" date="2023-03" db="EMBL/GenBank/DDBJ databases">
        <title>Massive genome expansion in bonnet fungi (Mycena s.s.) driven by repeated elements and novel gene families across ecological guilds.</title>
        <authorList>
            <consortium name="Lawrence Berkeley National Laboratory"/>
            <person name="Harder C.B."/>
            <person name="Miyauchi S."/>
            <person name="Viragh M."/>
            <person name="Kuo A."/>
            <person name="Thoen E."/>
            <person name="Andreopoulos B."/>
            <person name="Lu D."/>
            <person name="Skrede I."/>
            <person name="Drula E."/>
            <person name="Henrissat B."/>
            <person name="Morin E."/>
            <person name="Kohler A."/>
            <person name="Barry K."/>
            <person name="LaButti K."/>
            <person name="Morin E."/>
            <person name="Salamov A."/>
            <person name="Lipzen A."/>
            <person name="Mereny Z."/>
            <person name="Hegedus B."/>
            <person name="Baldrian P."/>
            <person name="Stursova M."/>
            <person name="Weitz H."/>
            <person name="Taylor A."/>
            <person name="Grigoriev I.V."/>
            <person name="Nagy L.G."/>
            <person name="Martin F."/>
            <person name="Kauserud H."/>
        </authorList>
    </citation>
    <scope>NUCLEOTIDE SEQUENCE</scope>
    <source>
        <strain evidence="2">9284</strain>
    </source>
</reference>
<evidence type="ECO:0000256" key="1">
    <source>
        <dbReference type="SAM" id="MobiDB-lite"/>
    </source>
</evidence>
<dbReference type="AlphaFoldDB" id="A0AAD7FQD3"/>
<proteinExistence type="predicted"/>
<dbReference type="Proteomes" id="UP001221142">
    <property type="component" value="Unassembled WGS sequence"/>
</dbReference>
<gene>
    <name evidence="2" type="ORF">FB45DRAFT_914329</name>
</gene>
<evidence type="ECO:0000313" key="2">
    <source>
        <dbReference type="EMBL" id="KAJ7633083.1"/>
    </source>
</evidence>
<accession>A0AAD7FQD3</accession>
<dbReference type="EMBL" id="JARKIF010000008">
    <property type="protein sequence ID" value="KAJ7633083.1"/>
    <property type="molecule type" value="Genomic_DNA"/>
</dbReference>
<sequence length="538" mass="59345">MALSAASAASTSAALSSAVAPASPFAQLLRNSRFATFDPQIRKTYYSPKQFVERGYWGLKRPITQRKRNSFITIKTWEARQHYVEWDNAEDQVRFIRRMEELDVRPTAEQSSAWSQVLGPARSNWLIDSEFSPHVWDAPPEQSDNAAVPKPEEDVPKTAENIPLKSLGNGGPGAYGHERRSSPSAVIPNVESMSPLEFKRYLAKMRSLRPAFQQYIARAQERQEQAKKEAELAGTAAPLEIPLAGLSLLQIARLPGAPHYRLFLAEQTEAEYRTTRKIQPQPHRNGALQYTHPSDMDTVLRMKPKPGIVLQRDNSTGRFDGQAAAGATVAHDPTPELGPQYIASFAGIAALIRRADSAGKEPLMDPAVDRDRWPNAVAELRPKGAKALNLRRVPRVVGPKAQGLDGVGVDLRVQAVSPSESMQRANPYTPGTRQYVAIESQEQMRSRAAPRAQSASARFASEGQTFSGSLSNPAKMQNGSFPFQRRPPPPSPDVYARFARENKEVNRMAIGNLAGLLGTTPPKSKSGEEEDKVRDDEL</sequence>
<feature type="compositionally biased region" description="Basic and acidic residues" evidence="1">
    <location>
        <begin position="525"/>
        <end position="538"/>
    </location>
</feature>
<feature type="compositionally biased region" description="Low complexity" evidence="1">
    <location>
        <begin position="446"/>
        <end position="461"/>
    </location>
</feature>
<dbReference type="PANTHER" id="PTHR28058">
    <property type="entry name" value="37S RIBOSOMAL PROTEIN MRP51, MITOCHONDRIAL"/>
    <property type="match status" value="1"/>
</dbReference>
<dbReference type="InterPro" id="IPR016712">
    <property type="entry name" value="Rbsml_bS1m-like"/>
</dbReference>
<organism evidence="2 3">
    <name type="scientific">Roridomyces roridus</name>
    <dbReference type="NCBI Taxonomy" id="1738132"/>
    <lineage>
        <taxon>Eukaryota</taxon>
        <taxon>Fungi</taxon>
        <taxon>Dikarya</taxon>
        <taxon>Basidiomycota</taxon>
        <taxon>Agaricomycotina</taxon>
        <taxon>Agaricomycetes</taxon>
        <taxon>Agaricomycetidae</taxon>
        <taxon>Agaricales</taxon>
        <taxon>Marasmiineae</taxon>
        <taxon>Mycenaceae</taxon>
        <taxon>Roridomyces</taxon>
    </lineage>
</organism>
<feature type="compositionally biased region" description="Polar residues" evidence="1">
    <location>
        <begin position="462"/>
        <end position="479"/>
    </location>
</feature>
<name>A0AAD7FQD3_9AGAR</name>
<feature type="region of interest" description="Disordered" evidence="1">
    <location>
        <begin position="136"/>
        <end position="182"/>
    </location>
</feature>
<dbReference type="PANTHER" id="PTHR28058:SF1">
    <property type="entry name" value="SMALL RIBOSOMAL SUBUNIT PROTEIN BS1M"/>
    <property type="match status" value="1"/>
</dbReference>